<keyword evidence="6" id="KW-0378">Hydrolase</keyword>
<dbReference type="EC" id="3.5.1.4" evidence="3"/>
<dbReference type="InterPro" id="IPR036928">
    <property type="entry name" value="AS_sf"/>
</dbReference>
<evidence type="ECO:0000256" key="1">
    <source>
        <dbReference type="ARBA" id="ARBA00001311"/>
    </source>
</evidence>
<dbReference type="PANTHER" id="PTHR11895:SF7">
    <property type="entry name" value="GLUTAMYL-TRNA(GLN) AMIDOTRANSFERASE SUBUNIT A, MITOCHONDRIAL"/>
    <property type="match status" value="1"/>
</dbReference>
<comment type="similarity">
    <text evidence="2">Belongs to the amidase family.</text>
</comment>
<name>A0A2Z3YP88_9CORY</name>
<dbReference type="SUPFAM" id="SSF75304">
    <property type="entry name" value="Amidase signature (AS) enzymes"/>
    <property type="match status" value="1"/>
</dbReference>
<evidence type="ECO:0000256" key="4">
    <source>
        <dbReference type="SAM" id="MobiDB-lite"/>
    </source>
</evidence>
<evidence type="ECO:0000256" key="2">
    <source>
        <dbReference type="ARBA" id="ARBA00009199"/>
    </source>
</evidence>
<protein>
    <recommendedName>
        <fullName evidence="3">amidase</fullName>
        <ecNumber evidence="3">3.5.1.4</ecNumber>
    </recommendedName>
</protein>
<feature type="region of interest" description="Disordered" evidence="4">
    <location>
        <begin position="464"/>
        <end position="496"/>
    </location>
</feature>
<dbReference type="STRING" id="1737425.GCA_900049755_01357"/>
<comment type="catalytic activity">
    <reaction evidence="1">
        <text>a monocarboxylic acid amide + H2O = a monocarboxylate + NH4(+)</text>
        <dbReference type="Rhea" id="RHEA:12020"/>
        <dbReference type="ChEBI" id="CHEBI:15377"/>
        <dbReference type="ChEBI" id="CHEBI:28938"/>
        <dbReference type="ChEBI" id="CHEBI:35757"/>
        <dbReference type="ChEBI" id="CHEBI:83628"/>
        <dbReference type="EC" id="3.5.1.4"/>
    </reaction>
</comment>
<evidence type="ECO:0000313" key="6">
    <source>
        <dbReference type="EMBL" id="AWT27285.1"/>
    </source>
</evidence>
<evidence type="ECO:0000313" key="7">
    <source>
        <dbReference type="Proteomes" id="UP000247696"/>
    </source>
</evidence>
<feature type="compositionally biased region" description="Basic residues" evidence="4">
    <location>
        <begin position="464"/>
        <end position="480"/>
    </location>
</feature>
<dbReference type="GO" id="GO:0004040">
    <property type="term" value="F:amidase activity"/>
    <property type="evidence" value="ECO:0007669"/>
    <property type="project" value="UniProtKB-EC"/>
</dbReference>
<evidence type="ECO:0000256" key="3">
    <source>
        <dbReference type="ARBA" id="ARBA00012922"/>
    </source>
</evidence>
<accession>A0A2Z3YP88</accession>
<dbReference type="PANTHER" id="PTHR11895">
    <property type="entry name" value="TRANSAMIDASE"/>
    <property type="match status" value="1"/>
</dbReference>
<dbReference type="Pfam" id="PF01425">
    <property type="entry name" value="Amidase"/>
    <property type="match status" value="2"/>
</dbReference>
<gene>
    <name evidence="6" type="primary">amiB2_2</name>
    <name evidence="6" type="ORF">Csp1_25370</name>
</gene>
<dbReference type="EMBL" id="CP024988">
    <property type="protein sequence ID" value="AWT27285.1"/>
    <property type="molecule type" value="Genomic_DNA"/>
</dbReference>
<proteinExistence type="inferred from homology"/>
<evidence type="ECO:0000259" key="5">
    <source>
        <dbReference type="Pfam" id="PF01425"/>
    </source>
</evidence>
<dbReference type="OrthoDB" id="5175573at2"/>
<keyword evidence="7" id="KW-1185">Reference proteome</keyword>
<organism evidence="6 7">
    <name type="scientific">Corynebacterium provencense</name>
    <dbReference type="NCBI Taxonomy" id="1737425"/>
    <lineage>
        <taxon>Bacteria</taxon>
        <taxon>Bacillati</taxon>
        <taxon>Actinomycetota</taxon>
        <taxon>Actinomycetes</taxon>
        <taxon>Mycobacteriales</taxon>
        <taxon>Corynebacteriaceae</taxon>
        <taxon>Corynebacterium</taxon>
    </lineage>
</organism>
<dbReference type="InterPro" id="IPR023631">
    <property type="entry name" value="Amidase_dom"/>
</dbReference>
<dbReference type="Gene3D" id="3.90.1300.10">
    <property type="entry name" value="Amidase signature (AS) domain"/>
    <property type="match status" value="1"/>
</dbReference>
<dbReference type="Proteomes" id="UP000247696">
    <property type="component" value="Chromosome"/>
</dbReference>
<feature type="region of interest" description="Disordered" evidence="4">
    <location>
        <begin position="1"/>
        <end position="23"/>
    </location>
</feature>
<reference evidence="7" key="1">
    <citation type="submission" date="2017-11" db="EMBL/GenBank/DDBJ databases">
        <title>Otitis media/interna in a cat caused by the recently described species Corynebacterium provencense.</title>
        <authorList>
            <person name="Kittl S."/>
            <person name="Brodard I."/>
            <person name="Rychener L."/>
            <person name="Jores J."/>
            <person name="Roosje P."/>
            <person name="Gobeli Brawand S."/>
        </authorList>
    </citation>
    <scope>NUCLEOTIDE SEQUENCE [LARGE SCALE GENOMIC DNA]</scope>
    <source>
        <strain evidence="7">17KM38</strain>
    </source>
</reference>
<sequence length="496" mass="49666">MAPPRTPATSTTARLRSVRESTGLSEEELGVARMYAAPHVDASAATGPLSGTEILVKDLQQVEGETTGFGSPAHACTAAADDAVVRHLLSTGASLVGASVSSQFGATVYTEPALVGGGAGPVNPVDPLMTSGGSSSGAAVAVARGIVDIAHASDGGGSIRVPAAAVGLPGFKPAHRVAGGPLPDPTAQGFIAADIALTARAYGITGGGLCTAPHPDPASAVPLRLGMTTVPFHGDPGQAGPTSVDPRITAATTAAAALLVTHPRVAGVSPVPAPYPPARFALFAELMAARCASLPDPLGPMPRWLRNRGTQLTASDTAAAASAVSRLPDEVMQAWPRVDVVVTPMLACAPPPVGAFSALSSAGSPGLDFLAQTAWTPWATLWNLTGWAALSVPLVPAAPGRWPVSVHLGAVGDRVDAATLLALGAHLQAAVADLVAGDDAAAEAFTCPGPGDVEALGFRPVRSGRLHAHPHGHGHGHGHGHAQAPGHSQTEDARDR</sequence>
<dbReference type="RefSeq" id="WP_110482243.1">
    <property type="nucleotide sequence ID" value="NZ_CP024988.1"/>
</dbReference>
<feature type="domain" description="Amidase" evidence="5">
    <location>
        <begin position="297"/>
        <end position="408"/>
    </location>
</feature>
<dbReference type="InterPro" id="IPR020556">
    <property type="entry name" value="Amidase_CS"/>
</dbReference>
<dbReference type="KEGG" id="cpre:Csp1_25370"/>
<dbReference type="AlphaFoldDB" id="A0A2Z3YP88"/>
<feature type="domain" description="Amidase" evidence="5">
    <location>
        <begin position="36"/>
        <end position="175"/>
    </location>
</feature>
<dbReference type="PROSITE" id="PS00571">
    <property type="entry name" value="AMIDASES"/>
    <property type="match status" value="1"/>
</dbReference>
<dbReference type="InterPro" id="IPR000120">
    <property type="entry name" value="Amidase"/>
</dbReference>